<feature type="domain" description="Helicase C-terminal" evidence="24">
    <location>
        <begin position="703"/>
        <end position="862"/>
    </location>
</feature>
<name>A0A7R8XAQ5_9CRUS</name>
<dbReference type="FunFam" id="3.40.50.10810:FF:000042">
    <property type="entry name" value="SNF2 family helicase-like protein"/>
    <property type="match status" value="1"/>
</dbReference>
<evidence type="ECO:0000256" key="12">
    <source>
        <dbReference type="ARBA" id="ARBA00023125"/>
    </source>
</evidence>
<evidence type="ECO:0000256" key="1">
    <source>
        <dbReference type="ARBA" id="ARBA00004123"/>
    </source>
</evidence>
<dbReference type="InterPro" id="IPR050496">
    <property type="entry name" value="SNF2_RAD54_helicase_repair"/>
</dbReference>
<keyword evidence="9" id="KW-0378">Hydrolase</keyword>
<evidence type="ECO:0000256" key="7">
    <source>
        <dbReference type="ARBA" id="ARBA00022763"/>
    </source>
</evidence>
<feature type="compositionally biased region" description="Basic and acidic residues" evidence="22">
    <location>
        <begin position="294"/>
        <end position="314"/>
    </location>
</feature>
<keyword evidence="13" id="KW-0234">DNA repair</keyword>
<dbReference type="AlphaFoldDB" id="A0A7R8XAQ5"/>
<keyword evidence="15" id="KW-0131">Cell cycle</keyword>
<evidence type="ECO:0000259" key="23">
    <source>
        <dbReference type="PROSITE" id="PS51192"/>
    </source>
</evidence>
<evidence type="ECO:0000259" key="24">
    <source>
        <dbReference type="PROSITE" id="PS51194"/>
    </source>
</evidence>
<dbReference type="InterPro" id="IPR014001">
    <property type="entry name" value="Helicase_ATP-bd"/>
</dbReference>
<reference evidence="25" key="1">
    <citation type="submission" date="2020-11" db="EMBL/GenBank/DDBJ databases">
        <authorList>
            <person name="Tran Van P."/>
        </authorList>
    </citation>
    <scope>NUCLEOTIDE SEQUENCE</scope>
</reference>
<dbReference type="InterPro" id="IPR000330">
    <property type="entry name" value="SNF2_N"/>
</dbReference>
<comment type="function">
    <text evidence="16">Involved in mitotic DNA repair and meiotic recombination. Functions in the recombinational DNA repair pathway. Essential for interhomolog gene conversion (GC), but may have a less important role in intersister GC than spn-A/Rad51. In the presence of DNA, spn-A/Rad51 enhances the ATPase activity of okr/Rad54.</text>
</comment>
<evidence type="ECO:0000256" key="19">
    <source>
        <dbReference type="ARBA" id="ARBA00076356"/>
    </source>
</evidence>
<dbReference type="SMART" id="SM00487">
    <property type="entry name" value="DEXDc"/>
    <property type="match status" value="1"/>
</dbReference>
<evidence type="ECO:0000256" key="2">
    <source>
        <dbReference type="ARBA" id="ARBA00007025"/>
    </source>
</evidence>
<evidence type="ECO:0000313" key="25">
    <source>
        <dbReference type="EMBL" id="CAD7244352.1"/>
    </source>
</evidence>
<evidence type="ECO:0000256" key="4">
    <source>
        <dbReference type="ARBA" id="ARBA00015341"/>
    </source>
</evidence>
<evidence type="ECO:0000256" key="3">
    <source>
        <dbReference type="ARBA" id="ARBA00011467"/>
    </source>
</evidence>
<evidence type="ECO:0000313" key="26">
    <source>
        <dbReference type="Proteomes" id="UP000677054"/>
    </source>
</evidence>
<keyword evidence="21" id="KW-0175">Coiled coil</keyword>
<keyword evidence="12" id="KW-0238">DNA-binding</keyword>
<dbReference type="Proteomes" id="UP000677054">
    <property type="component" value="Unassembled WGS sequence"/>
</dbReference>
<evidence type="ECO:0000256" key="18">
    <source>
        <dbReference type="ARBA" id="ARBA00071998"/>
    </source>
</evidence>
<evidence type="ECO:0000256" key="9">
    <source>
        <dbReference type="ARBA" id="ARBA00022801"/>
    </source>
</evidence>
<proteinExistence type="inferred from homology"/>
<evidence type="ECO:0000256" key="6">
    <source>
        <dbReference type="ARBA" id="ARBA00022741"/>
    </source>
</evidence>
<comment type="subunit">
    <text evidence="3">Interacts (via N-terminus) with spn-A/Rad51.</text>
</comment>
<feature type="region of interest" description="Disordered" evidence="22">
    <location>
        <begin position="190"/>
        <end position="237"/>
    </location>
</feature>
<evidence type="ECO:0000256" key="13">
    <source>
        <dbReference type="ARBA" id="ARBA00023204"/>
    </source>
</evidence>
<sequence length="1234" mass="140762">MGDSIDEEDISPSIMDNVEKVSNETVEEGALKDLHLSVCEQSKLEESILNQVEKRLQEEAEQKWEIYKNKLEEDIQKREKDLEETEGLLGNAKTFRQVSSLSGKLNTLREKIEELKEKLLEWNETKEQRISQSLNLNEKGESTQEARVKAGEMTPFGTVLTPSVSGHFDGPSTSSGGRSYFEEYLKAQQDLEKKHQAHSKKSPLKKSILKNKKGRRKTVMGSGTSEVGELSGVSPGKVAGEKQSIYLNSDDDSEYIPSSDSEVSNPDWEHPSFGEIQRSVPKQRSKKRSPTKSEGLRSDDPNPKSSKREMRIIDDGNPVDYRKRVKAWNHERLKEKHQKILNDEEIEEEMYESFDGEYRIPHSIWNKLYKYQQVGVHWLWELHEQGCGGILGDEMGLGKTIQIISFLAGLSYSNLPSISFGCKWKGLGPVLIITPATVMQQWVKEFHDWWPPFRVAILHESGAFVGRKKDLIVDISQSQGILITSYTGVVQNQKDLLAVSWHYVILDEGHKIRNPESQATGVVKCFPTSHRLILSGSPLQNNLKELWSLFDFIYPGKLGTLQTFITEFSVPITLGGYATASKMEVAIAYRCACVLRDTIKPYLLRRMKSDVKQHLTLPNKNEQVLFCRLTEYQRELYREYLDSKELKNILDGRLQVFVGLIHLRKICNHPDLYNGNAKLDQNQSEFPEEDQYGYWKKSGKMIVVETLLKLWKKQNHKVLLFTQSRKMLCILEAFAQAAGYTYLKMDGGTYIGGRQSLIHKFNTDPNIFLFLLTTRVGGLGVNLTGANRVIIYDPDWNPSVDTQARERAWRIGQGRDVTIYRLLTSGTIEEKIYHRQIFKQYLTDRVLKDPRQRRFFKANELHELFRLTDVDPEEGETESSALFTGLGSVVKPKELKKSGTVGKPHAKRNRVEEKEGMERQEEEEEERIQRMRDLARKLSQQISQTYGCVAGGKAVEESKPCPRVEHKSSRIAGKKIPHLVKRRYKKDELDEGSVDAEQRKLQHQHQDEYVLVKLFKKSGVHSALRHDKIVDSSQADHDLMQIEADRVAYKAVAALKNSRRQYVGFTQHSSSSSSSIQKSSQERLRFGQKRKAIPKPAVSVAPVDISSTSKEEEGLEDPSSSSVLMKLRKLSEASFIPPPTSTIDTIFHNSDEPSDEEVVWTGDLSAEYRDLVEEIRGFLAVHDGQATSEELVGKFRDKLPSEACAVFKSMLNRLCSFYRMDGGVGVWRLRSDFR</sequence>
<dbReference type="PROSITE" id="PS51192">
    <property type="entry name" value="HELICASE_ATP_BIND_1"/>
    <property type="match status" value="1"/>
</dbReference>
<keyword evidence="5" id="KW-0132">Cell division</keyword>
<feature type="region of interest" description="Disordered" evidence="22">
    <location>
        <begin position="897"/>
        <end position="924"/>
    </location>
</feature>
<dbReference type="CDD" id="cd22254">
    <property type="entry name" value="CSB_WHD"/>
    <property type="match status" value="1"/>
</dbReference>
<keyword evidence="6" id="KW-0547">Nucleotide-binding</keyword>
<dbReference type="FunFam" id="3.40.50.300:FF:000863">
    <property type="entry name" value="DNA excision repair protein ERCC-6"/>
    <property type="match status" value="1"/>
</dbReference>
<dbReference type="EMBL" id="LR900135">
    <property type="protein sequence ID" value="CAD7244352.1"/>
    <property type="molecule type" value="Genomic_DNA"/>
</dbReference>
<evidence type="ECO:0000256" key="5">
    <source>
        <dbReference type="ARBA" id="ARBA00022618"/>
    </source>
</evidence>
<dbReference type="GO" id="GO:0006283">
    <property type="term" value="P:transcription-coupled nucleotide-excision repair"/>
    <property type="evidence" value="ECO:0007669"/>
    <property type="project" value="TreeGrafter"/>
</dbReference>
<feature type="compositionally biased region" description="Basic and acidic residues" evidence="22">
    <location>
        <begin position="909"/>
        <end position="919"/>
    </location>
</feature>
<dbReference type="InterPro" id="IPR027417">
    <property type="entry name" value="P-loop_NTPase"/>
</dbReference>
<feature type="domain" description="Helicase ATP-binding" evidence="23">
    <location>
        <begin position="380"/>
        <end position="556"/>
    </location>
</feature>
<dbReference type="OrthoDB" id="413460at2759"/>
<feature type="region of interest" description="Disordered" evidence="22">
    <location>
        <begin position="249"/>
        <end position="314"/>
    </location>
</feature>
<dbReference type="Gene3D" id="3.40.50.300">
    <property type="entry name" value="P-loop containing nucleotide triphosphate hydrolases"/>
    <property type="match status" value="1"/>
</dbReference>
<dbReference type="Pfam" id="PF25875">
    <property type="entry name" value="WHD_Rad26_CSB"/>
    <property type="match status" value="1"/>
</dbReference>
<dbReference type="GO" id="GO:0008094">
    <property type="term" value="F:ATP-dependent activity, acting on DNA"/>
    <property type="evidence" value="ECO:0007669"/>
    <property type="project" value="TreeGrafter"/>
</dbReference>
<dbReference type="GO" id="GO:0016787">
    <property type="term" value="F:hydrolase activity"/>
    <property type="evidence" value="ECO:0007669"/>
    <property type="project" value="UniProtKB-KW"/>
</dbReference>
<evidence type="ECO:0000256" key="22">
    <source>
        <dbReference type="SAM" id="MobiDB-lite"/>
    </source>
</evidence>
<dbReference type="GO" id="GO:0051301">
    <property type="term" value="P:cell division"/>
    <property type="evidence" value="ECO:0007669"/>
    <property type="project" value="UniProtKB-KW"/>
</dbReference>
<dbReference type="InterPro" id="IPR001650">
    <property type="entry name" value="Helicase_C-like"/>
</dbReference>
<dbReference type="Pfam" id="PF00271">
    <property type="entry name" value="Helicase_C"/>
    <property type="match status" value="1"/>
</dbReference>
<organism evidence="25">
    <name type="scientific">Darwinula stevensoni</name>
    <dbReference type="NCBI Taxonomy" id="69355"/>
    <lineage>
        <taxon>Eukaryota</taxon>
        <taxon>Metazoa</taxon>
        <taxon>Ecdysozoa</taxon>
        <taxon>Arthropoda</taxon>
        <taxon>Crustacea</taxon>
        <taxon>Oligostraca</taxon>
        <taxon>Ostracoda</taxon>
        <taxon>Podocopa</taxon>
        <taxon>Podocopida</taxon>
        <taxon>Darwinulocopina</taxon>
        <taxon>Darwinuloidea</taxon>
        <taxon>Darwinulidae</taxon>
        <taxon>Darwinula</taxon>
    </lineage>
</organism>
<dbReference type="InterPro" id="IPR038718">
    <property type="entry name" value="SNF2-like_sf"/>
</dbReference>
<dbReference type="EMBL" id="CAJPEV010000618">
    <property type="protein sequence ID" value="CAG0886977.1"/>
    <property type="molecule type" value="Genomic_DNA"/>
</dbReference>
<keyword evidence="26" id="KW-1185">Reference proteome</keyword>
<keyword evidence="10" id="KW-0347">Helicase</keyword>
<dbReference type="SUPFAM" id="SSF52540">
    <property type="entry name" value="P-loop containing nucleoside triphosphate hydrolases"/>
    <property type="match status" value="2"/>
</dbReference>
<dbReference type="SMART" id="SM00490">
    <property type="entry name" value="HELICc"/>
    <property type="match status" value="1"/>
</dbReference>
<dbReference type="GO" id="GO:0004386">
    <property type="term" value="F:helicase activity"/>
    <property type="evidence" value="ECO:0007669"/>
    <property type="project" value="UniProtKB-KW"/>
</dbReference>
<evidence type="ECO:0000256" key="20">
    <source>
        <dbReference type="ARBA" id="ARBA00079118"/>
    </source>
</evidence>
<feature type="compositionally biased region" description="Basic residues" evidence="22">
    <location>
        <begin position="281"/>
        <end position="290"/>
    </location>
</feature>
<dbReference type="CDD" id="cd18793">
    <property type="entry name" value="SF2_C_SNF"/>
    <property type="match status" value="1"/>
</dbReference>
<dbReference type="GO" id="GO:0005634">
    <property type="term" value="C:nucleus"/>
    <property type="evidence" value="ECO:0007669"/>
    <property type="project" value="UniProtKB-SubCell"/>
</dbReference>
<gene>
    <name evidence="25" type="ORF">DSTB1V02_LOCUS4249</name>
</gene>
<feature type="coiled-coil region" evidence="21">
    <location>
        <begin position="68"/>
        <end position="132"/>
    </location>
</feature>
<dbReference type="PANTHER" id="PTHR45629:SF7">
    <property type="entry name" value="DNA EXCISION REPAIR PROTEIN ERCC-6-RELATED"/>
    <property type="match status" value="1"/>
</dbReference>
<dbReference type="GO" id="GO:0005524">
    <property type="term" value="F:ATP binding"/>
    <property type="evidence" value="ECO:0007669"/>
    <property type="project" value="UniProtKB-KW"/>
</dbReference>
<feature type="compositionally biased region" description="Basic residues" evidence="22">
    <location>
        <begin position="195"/>
        <end position="218"/>
    </location>
</feature>
<protein>
    <recommendedName>
        <fullName evidence="18">DNA excision repair protein ERCC-6</fullName>
    </recommendedName>
    <alternativeName>
        <fullName evidence="19">ATP-dependent helicase ERCC6</fullName>
    </alternativeName>
    <alternativeName>
        <fullName evidence="20">Cockayne syndrome protein CSB</fullName>
    </alternativeName>
    <alternativeName>
        <fullName evidence="4">DNA repair and recombination protein RAD54-like</fullName>
    </alternativeName>
    <alternativeName>
        <fullName evidence="17">Protein okra</fullName>
    </alternativeName>
</protein>
<evidence type="ECO:0000256" key="17">
    <source>
        <dbReference type="ARBA" id="ARBA00029956"/>
    </source>
</evidence>
<dbReference type="CDD" id="cd18000">
    <property type="entry name" value="DEXHc_ERCC6"/>
    <property type="match status" value="1"/>
</dbReference>
<evidence type="ECO:0000256" key="8">
    <source>
        <dbReference type="ARBA" id="ARBA00022776"/>
    </source>
</evidence>
<keyword evidence="8" id="KW-0498">Mitosis</keyword>
<feature type="region of interest" description="Disordered" evidence="22">
    <location>
        <begin position="1065"/>
        <end position="1121"/>
    </location>
</feature>
<dbReference type="PROSITE" id="PS51194">
    <property type="entry name" value="HELICASE_CTER"/>
    <property type="match status" value="1"/>
</dbReference>
<dbReference type="Pfam" id="PF00176">
    <property type="entry name" value="SNF2-rel_dom"/>
    <property type="match status" value="1"/>
</dbReference>
<keyword evidence="14" id="KW-0539">Nucleus</keyword>
<evidence type="ECO:0000256" key="16">
    <source>
        <dbReference type="ARBA" id="ARBA00024776"/>
    </source>
</evidence>
<evidence type="ECO:0000256" key="10">
    <source>
        <dbReference type="ARBA" id="ARBA00022806"/>
    </source>
</evidence>
<evidence type="ECO:0000256" key="11">
    <source>
        <dbReference type="ARBA" id="ARBA00022840"/>
    </source>
</evidence>
<comment type="subcellular location">
    <subcellularLocation>
        <location evidence="1">Nucleus</location>
    </subcellularLocation>
</comment>
<evidence type="ECO:0000256" key="15">
    <source>
        <dbReference type="ARBA" id="ARBA00023306"/>
    </source>
</evidence>
<dbReference type="PANTHER" id="PTHR45629">
    <property type="entry name" value="SNF2/RAD54 FAMILY MEMBER"/>
    <property type="match status" value="1"/>
</dbReference>
<evidence type="ECO:0000256" key="14">
    <source>
        <dbReference type="ARBA" id="ARBA00023242"/>
    </source>
</evidence>
<dbReference type="Gene3D" id="3.40.50.10810">
    <property type="entry name" value="Tandem AAA-ATPase domain"/>
    <property type="match status" value="1"/>
</dbReference>
<keyword evidence="7" id="KW-0227">DNA damage</keyword>
<evidence type="ECO:0000256" key="21">
    <source>
        <dbReference type="SAM" id="Coils"/>
    </source>
</evidence>
<feature type="compositionally biased region" description="Low complexity" evidence="22">
    <location>
        <begin position="1067"/>
        <end position="1079"/>
    </location>
</feature>
<accession>A0A7R8XAQ5</accession>
<keyword evidence="11" id="KW-0067">ATP-binding</keyword>
<dbReference type="InterPro" id="IPR058951">
    <property type="entry name" value="WHD_Rad26_CSB-like"/>
</dbReference>
<dbReference type="InterPro" id="IPR049730">
    <property type="entry name" value="SNF2/RAD54-like_C"/>
</dbReference>
<comment type="similarity">
    <text evidence="2">Belongs to the SNF2/RAD54 helicase family.</text>
</comment>